<keyword evidence="3" id="KW-0677">Repeat</keyword>
<evidence type="ECO:0000256" key="3">
    <source>
        <dbReference type="ARBA" id="ARBA00022737"/>
    </source>
</evidence>
<dbReference type="SMART" id="SM00013">
    <property type="entry name" value="LRRNT"/>
    <property type="match status" value="1"/>
</dbReference>
<dbReference type="InterPro" id="IPR003591">
    <property type="entry name" value="Leu-rich_rpt_typical-subtyp"/>
</dbReference>
<dbReference type="FunFam" id="3.80.10.10:FF:000082">
    <property type="entry name" value="Leucine-rich repeat-containing 24"/>
    <property type="match status" value="1"/>
</dbReference>
<evidence type="ECO:0000259" key="7">
    <source>
        <dbReference type="SMART" id="SM00013"/>
    </source>
</evidence>
<evidence type="ECO:0000313" key="10">
    <source>
        <dbReference type="Proteomes" id="UP001152622"/>
    </source>
</evidence>
<dbReference type="PANTHER" id="PTHR24364">
    <property type="entry name" value="LP06937P"/>
    <property type="match status" value="1"/>
</dbReference>
<dbReference type="Pfam" id="PF13855">
    <property type="entry name" value="LRR_8"/>
    <property type="match status" value="2"/>
</dbReference>
<keyword evidence="1" id="KW-0433">Leucine-rich repeat</keyword>
<accession>A0A9Q1E9W0</accession>
<dbReference type="PANTHER" id="PTHR24364:SF22">
    <property type="entry name" value="TROPHOBLAST GLYCOPROTEIN A-RELATED"/>
    <property type="match status" value="1"/>
</dbReference>
<dbReference type="OrthoDB" id="8861968at2759"/>
<dbReference type="InterPro" id="IPR032675">
    <property type="entry name" value="LRR_dom_sf"/>
</dbReference>
<evidence type="ECO:0000256" key="4">
    <source>
        <dbReference type="SAM" id="MobiDB-lite"/>
    </source>
</evidence>
<sequence length="375" mass="40846">MIGFSWLMFCGLLHASVLHAACPARCECSEAAQTVKCVSKDLRHIPTGIPGYTRNLFITGNHINRIGSESFKGLDNVTTLSLINNGITELESQAFSGLHSLLFLDLSGNRLAVIHPEALTTAGRTLRELNLSRALRDPSASADLARLLRLGTLTGLRGLDLSGNALGALPSGMFYRLPALRRLLLANNSLAALRNGSFSGLLRLEELDLSRNAFRTFRGESLGELEAVPRARLLLAHNPLSCSCAALPFARWLNGSRERAGDGERLACASPPELRNSSLLEAGGAPGGCREDKEEEEEEEGGVDLALQTSYVFLGVVLGFVGVVFLFVLYLNRKGIKRWMFDTRDACREALEGYHYRMEVDSDPRLSQVSTTADL</sequence>
<organism evidence="9 10">
    <name type="scientific">Synaphobranchus kaupii</name>
    <name type="common">Kaup's arrowtooth eel</name>
    <dbReference type="NCBI Taxonomy" id="118154"/>
    <lineage>
        <taxon>Eukaryota</taxon>
        <taxon>Metazoa</taxon>
        <taxon>Chordata</taxon>
        <taxon>Craniata</taxon>
        <taxon>Vertebrata</taxon>
        <taxon>Euteleostomi</taxon>
        <taxon>Actinopterygii</taxon>
        <taxon>Neopterygii</taxon>
        <taxon>Teleostei</taxon>
        <taxon>Anguilliformes</taxon>
        <taxon>Synaphobranchidae</taxon>
        <taxon>Synaphobranchus</taxon>
    </lineage>
</organism>
<evidence type="ECO:0000256" key="6">
    <source>
        <dbReference type="SAM" id="SignalP"/>
    </source>
</evidence>
<comment type="caution">
    <text evidence="9">The sequence shown here is derived from an EMBL/GenBank/DDBJ whole genome shotgun (WGS) entry which is preliminary data.</text>
</comment>
<feature type="domain" description="LRRCT" evidence="8">
    <location>
        <begin position="238"/>
        <end position="290"/>
    </location>
</feature>
<feature type="domain" description="LRRNT" evidence="7">
    <location>
        <begin position="21"/>
        <end position="55"/>
    </location>
</feature>
<dbReference type="SMART" id="SM00369">
    <property type="entry name" value="LRR_TYP"/>
    <property type="match status" value="5"/>
</dbReference>
<keyword evidence="5" id="KW-0472">Membrane</keyword>
<dbReference type="InterPro" id="IPR000372">
    <property type="entry name" value="LRRNT"/>
</dbReference>
<dbReference type="GO" id="GO:0090090">
    <property type="term" value="P:negative regulation of canonical Wnt signaling pathway"/>
    <property type="evidence" value="ECO:0007669"/>
    <property type="project" value="TreeGrafter"/>
</dbReference>
<proteinExistence type="predicted"/>
<keyword evidence="10" id="KW-1185">Reference proteome</keyword>
<evidence type="ECO:0000256" key="5">
    <source>
        <dbReference type="SAM" id="Phobius"/>
    </source>
</evidence>
<feature type="transmembrane region" description="Helical" evidence="5">
    <location>
        <begin position="311"/>
        <end position="331"/>
    </location>
</feature>
<evidence type="ECO:0008006" key="11">
    <source>
        <dbReference type="Google" id="ProtNLM"/>
    </source>
</evidence>
<dbReference type="Gene3D" id="3.80.10.10">
    <property type="entry name" value="Ribonuclease Inhibitor"/>
    <property type="match status" value="1"/>
</dbReference>
<feature type="signal peptide" evidence="6">
    <location>
        <begin position="1"/>
        <end position="15"/>
    </location>
</feature>
<feature type="region of interest" description="Disordered" evidence="4">
    <location>
        <begin position="277"/>
        <end position="301"/>
    </location>
</feature>
<dbReference type="SMART" id="SM00082">
    <property type="entry name" value="LRRCT"/>
    <property type="match status" value="1"/>
</dbReference>
<dbReference type="InterPro" id="IPR052286">
    <property type="entry name" value="Wnt_signaling_inhibitor"/>
</dbReference>
<keyword evidence="2 6" id="KW-0732">Signal</keyword>
<gene>
    <name evidence="9" type="ORF">SKAU_G00405560</name>
</gene>
<dbReference type="Proteomes" id="UP001152622">
    <property type="component" value="Chromosome 21"/>
</dbReference>
<dbReference type="AlphaFoldDB" id="A0A9Q1E9W0"/>
<keyword evidence="5" id="KW-0812">Transmembrane</keyword>
<reference evidence="9" key="1">
    <citation type="journal article" date="2023" name="Science">
        <title>Genome structures resolve the early diversification of teleost fishes.</title>
        <authorList>
            <person name="Parey E."/>
            <person name="Louis A."/>
            <person name="Montfort J."/>
            <person name="Bouchez O."/>
            <person name="Roques C."/>
            <person name="Iampietro C."/>
            <person name="Lluch J."/>
            <person name="Castinel A."/>
            <person name="Donnadieu C."/>
            <person name="Desvignes T."/>
            <person name="Floi Bucao C."/>
            <person name="Jouanno E."/>
            <person name="Wen M."/>
            <person name="Mejri S."/>
            <person name="Dirks R."/>
            <person name="Jansen H."/>
            <person name="Henkel C."/>
            <person name="Chen W.J."/>
            <person name="Zahm M."/>
            <person name="Cabau C."/>
            <person name="Klopp C."/>
            <person name="Thompson A.W."/>
            <person name="Robinson-Rechavi M."/>
            <person name="Braasch I."/>
            <person name="Lecointre G."/>
            <person name="Bobe J."/>
            <person name="Postlethwait J.H."/>
            <person name="Berthelot C."/>
            <person name="Roest Crollius H."/>
            <person name="Guiguen Y."/>
        </authorList>
    </citation>
    <scope>NUCLEOTIDE SEQUENCE</scope>
    <source>
        <strain evidence="9">WJC10195</strain>
    </source>
</reference>
<dbReference type="GO" id="GO:0005886">
    <property type="term" value="C:plasma membrane"/>
    <property type="evidence" value="ECO:0007669"/>
    <property type="project" value="TreeGrafter"/>
</dbReference>
<feature type="chain" id="PRO_5040259744" description="Trophoblast glycoprotein-like" evidence="6">
    <location>
        <begin position="16"/>
        <end position="375"/>
    </location>
</feature>
<evidence type="ECO:0000259" key="8">
    <source>
        <dbReference type="SMART" id="SM00082"/>
    </source>
</evidence>
<keyword evidence="5" id="KW-1133">Transmembrane helix</keyword>
<dbReference type="SUPFAM" id="SSF52058">
    <property type="entry name" value="L domain-like"/>
    <property type="match status" value="1"/>
</dbReference>
<protein>
    <recommendedName>
        <fullName evidence="11">Trophoblast glycoprotein-like</fullName>
    </recommendedName>
</protein>
<evidence type="ECO:0000256" key="1">
    <source>
        <dbReference type="ARBA" id="ARBA00022614"/>
    </source>
</evidence>
<name>A0A9Q1E9W0_SYNKA</name>
<evidence type="ECO:0000313" key="9">
    <source>
        <dbReference type="EMBL" id="KAJ8334917.1"/>
    </source>
</evidence>
<dbReference type="InterPro" id="IPR001611">
    <property type="entry name" value="Leu-rich_rpt"/>
</dbReference>
<dbReference type="InterPro" id="IPR000483">
    <property type="entry name" value="Cys-rich_flank_reg_C"/>
</dbReference>
<dbReference type="EMBL" id="JAINUF010000021">
    <property type="protein sequence ID" value="KAJ8334917.1"/>
    <property type="molecule type" value="Genomic_DNA"/>
</dbReference>
<evidence type="ECO:0000256" key="2">
    <source>
        <dbReference type="ARBA" id="ARBA00022729"/>
    </source>
</evidence>